<name>A0AAD3YLK7_AERHY</name>
<reference evidence="1" key="1">
    <citation type="journal article" date="2018" name="Genome Biol.">
        <title>SKESA: strategic k-mer extension for scrupulous assemblies.</title>
        <authorList>
            <person name="Souvorov A."/>
            <person name="Agarwala R."/>
            <person name="Lipman D.J."/>
        </authorList>
    </citation>
    <scope>NUCLEOTIDE SEQUENCE</scope>
    <source>
        <strain evidence="1">OLC2673_Aeromonas</strain>
    </source>
</reference>
<dbReference type="AlphaFoldDB" id="A0AAD3YLK7"/>
<dbReference type="EMBL" id="DACTUL010000031">
    <property type="protein sequence ID" value="HAT6345653.1"/>
    <property type="molecule type" value="Genomic_DNA"/>
</dbReference>
<dbReference type="Proteomes" id="UP000859505">
    <property type="component" value="Unassembled WGS sequence"/>
</dbReference>
<evidence type="ECO:0000313" key="1">
    <source>
        <dbReference type="EMBL" id="HAT6345653.1"/>
    </source>
</evidence>
<gene>
    <name evidence="1" type="ORF">JAJ28_003426</name>
</gene>
<reference evidence="1" key="2">
    <citation type="submission" date="2020-01" db="EMBL/GenBank/DDBJ databases">
        <authorList>
            <consortium name="NCBI Pathogen Detection Project"/>
        </authorList>
    </citation>
    <scope>NUCLEOTIDE SEQUENCE</scope>
    <source>
        <strain evidence="1">OLC2673_Aeromonas</strain>
    </source>
</reference>
<protein>
    <submittedName>
        <fullName evidence="1">Fimbrial protein</fullName>
    </submittedName>
</protein>
<sequence>MRCPFRTTTCDEKDIKMNTYTASVRNSAIRFASSAAAAMLLGAALLPATASAADGTITFTGTIYEAPCDFADNSVTCYSGTQRQTMDLASLQQAGSLNTISSTMQYKLSAGSSNMAIVTVSYL</sequence>
<organism evidence="1 2">
    <name type="scientific">Aeromonas hydrophila</name>
    <dbReference type="NCBI Taxonomy" id="644"/>
    <lineage>
        <taxon>Bacteria</taxon>
        <taxon>Pseudomonadati</taxon>
        <taxon>Pseudomonadota</taxon>
        <taxon>Gammaproteobacteria</taxon>
        <taxon>Aeromonadales</taxon>
        <taxon>Aeromonadaceae</taxon>
        <taxon>Aeromonas</taxon>
    </lineage>
</organism>
<accession>A0AAD3YLK7</accession>
<proteinExistence type="predicted"/>
<evidence type="ECO:0000313" key="2">
    <source>
        <dbReference type="Proteomes" id="UP000859505"/>
    </source>
</evidence>
<comment type="caution">
    <text evidence="1">The sequence shown here is derived from an EMBL/GenBank/DDBJ whole genome shotgun (WGS) entry which is preliminary data.</text>
</comment>